<dbReference type="Gene3D" id="2.20.110.10">
    <property type="entry name" value="Histone H3 K4-specific methyltransferase SET7/9 N-terminal domain"/>
    <property type="match status" value="1"/>
</dbReference>
<sequence length="204" mass="23288">MKRIDLQATQVDWDDDQRLVVDGELFTGEAVTYNWLDEVTSLATYVEGFREGVQRDWYDGGQLKSEMTVRNGRMTGGSRWWDRNGNLVREERHDRTALVKLAPEWGTGPLWVDGEYRDLDDFGLSDELVALIEQWNEEFQAVYDADDPPASSFPDEETERRWLDRGRELAGRIGPEVVFSVWGGRETTQGRNVSTPTLPANGDA</sequence>
<reference evidence="2 3" key="1">
    <citation type="submission" date="2024-09" db="EMBL/GenBank/DDBJ databases">
        <authorList>
            <person name="Sun Q."/>
            <person name="Mori K."/>
        </authorList>
    </citation>
    <scope>NUCLEOTIDE SEQUENCE [LARGE SCALE GENOMIC DNA]</scope>
    <source>
        <strain evidence="2 3">TBRC 1432</strain>
    </source>
</reference>
<comment type="caution">
    <text evidence="2">The sequence shown here is derived from an EMBL/GenBank/DDBJ whole genome shotgun (WGS) entry which is preliminary data.</text>
</comment>
<name>A0ABV6MVN1_9PSEU</name>
<dbReference type="Proteomes" id="UP001589810">
    <property type="component" value="Unassembled WGS sequence"/>
</dbReference>
<evidence type="ECO:0000313" key="2">
    <source>
        <dbReference type="EMBL" id="MFC0544378.1"/>
    </source>
</evidence>
<dbReference type="SUPFAM" id="SSF82185">
    <property type="entry name" value="Histone H3 K4-specific methyltransferase SET7/9 N-terminal domain"/>
    <property type="match status" value="1"/>
</dbReference>
<dbReference type="RefSeq" id="WP_273935869.1">
    <property type="nucleotide sequence ID" value="NZ_CP097263.1"/>
</dbReference>
<feature type="compositionally biased region" description="Polar residues" evidence="1">
    <location>
        <begin position="186"/>
        <end position="198"/>
    </location>
</feature>
<organism evidence="2 3">
    <name type="scientific">Kutzneria chonburiensis</name>
    <dbReference type="NCBI Taxonomy" id="1483604"/>
    <lineage>
        <taxon>Bacteria</taxon>
        <taxon>Bacillati</taxon>
        <taxon>Actinomycetota</taxon>
        <taxon>Actinomycetes</taxon>
        <taxon>Pseudonocardiales</taxon>
        <taxon>Pseudonocardiaceae</taxon>
        <taxon>Kutzneria</taxon>
    </lineage>
</organism>
<accession>A0ABV6MVN1</accession>
<gene>
    <name evidence="2" type="ORF">ACFFH7_22930</name>
</gene>
<feature type="region of interest" description="Disordered" evidence="1">
    <location>
        <begin position="185"/>
        <end position="204"/>
    </location>
</feature>
<evidence type="ECO:0000256" key="1">
    <source>
        <dbReference type="SAM" id="MobiDB-lite"/>
    </source>
</evidence>
<keyword evidence="3" id="KW-1185">Reference proteome</keyword>
<proteinExistence type="predicted"/>
<evidence type="ECO:0000313" key="3">
    <source>
        <dbReference type="Proteomes" id="UP001589810"/>
    </source>
</evidence>
<protein>
    <submittedName>
        <fullName evidence="2">Toxin-antitoxin system YwqK family antitoxin</fullName>
    </submittedName>
</protein>
<dbReference type="EMBL" id="JBHLUD010000007">
    <property type="protein sequence ID" value="MFC0544378.1"/>
    <property type="molecule type" value="Genomic_DNA"/>
</dbReference>